<sequence length="387" mass="43089">MSKNEKQNPAFPGLPVITGRYGVGIEIYDAKTGKLIWNWTGRDASDALQGELYVQLRNAILDKNGNIKGEVTDAKFADGGSKIVAIIADAAVVINCKDKTIHFGIYREWAKGSLLGAMHSLEMLPDNNLAIATDLKEWDDSRKSEPRKPGVAVYDMGPAVLPDSAPRRMEGYNLSSCHALVWDELQQILWAAGTSKWPANPSDKVYTRLVGYHYSRDGLTQTDADVHEFPSASLGESDPAYSNWVEGGHDLVPVPNERRLIVTTDIDLYEYDLEAGSFHKFEDFTASVKAYFSNYECPVEARKVSGFPRSAMKSLRLSENGLGVHTQSNWRGTDSYLDEGDHTQQVYFFGADAPDNLDFRKFGANGWIYKARWFDEIPGWLSAGVKE</sequence>
<dbReference type="SUPFAM" id="SSF75011">
    <property type="entry name" value="3-carboxy-cis,cis-mucoante lactonizing enzyme"/>
    <property type="match status" value="1"/>
</dbReference>
<reference evidence="1 2" key="1">
    <citation type="submission" date="2021-03" db="EMBL/GenBank/DDBJ databases">
        <title>Complete genome of Streptomyces formicae strain 1H-GS9 (DSM 100524).</title>
        <authorList>
            <person name="Atanasov K.E."/>
            <person name="Altabella T."/>
            <person name="Ferrer A."/>
        </authorList>
    </citation>
    <scope>NUCLEOTIDE SEQUENCE [LARGE SCALE GENOMIC DNA]</scope>
    <source>
        <strain evidence="1 2">1H-GS9</strain>
    </source>
</reference>
<evidence type="ECO:0000313" key="1">
    <source>
        <dbReference type="EMBL" id="UNM11846.1"/>
    </source>
</evidence>
<name>A0ABY3WJR1_9ACTN</name>
<organism evidence="1 2">
    <name type="scientific">Streptomyces formicae</name>
    <dbReference type="NCBI Taxonomy" id="1616117"/>
    <lineage>
        <taxon>Bacteria</taxon>
        <taxon>Bacillati</taxon>
        <taxon>Actinomycetota</taxon>
        <taxon>Actinomycetes</taxon>
        <taxon>Kitasatosporales</taxon>
        <taxon>Streptomycetaceae</taxon>
        <taxon>Streptomyces</taxon>
    </lineage>
</organism>
<keyword evidence="2" id="KW-1185">Reference proteome</keyword>
<dbReference type="RefSeq" id="WP_242330431.1">
    <property type="nucleotide sequence ID" value="NZ_CP071872.1"/>
</dbReference>
<dbReference type="Proteomes" id="UP000828924">
    <property type="component" value="Chromosome"/>
</dbReference>
<protein>
    <submittedName>
        <fullName evidence="1">Uncharacterized protein</fullName>
    </submittedName>
</protein>
<accession>A0ABY3WJR1</accession>
<dbReference type="EMBL" id="CP071872">
    <property type="protein sequence ID" value="UNM11846.1"/>
    <property type="molecule type" value="Genomic_DNA"/>
</dbReference>
<evidence type="ECO:0000313" key="2">
    <source>
        <dbReference type="Proteomes" id="UP000828924"/>
    </source>
</evidence>
<proteinExistence type="predicted"/>
<gene>
    <name evidence="1" type="ORF">J4032_10080</name>
</gene>